<evidence type="ECO:0000259" key="2">
    <source>
        <dbReference type="Pfam" id="PF02543"/>
    </source>
</evidence>
<dbReference type="InterPro" id="IPR038152">
    <property type="entry name" value="Carbam_trans_C_sf"/>
</dbReference>
<dbReference type="AlphaFoldDB" id="A0A212IUG2"/>
<dbReference type="InterPro" id="IPR003696">
    <property type="entry name" value="Carbtransf_dom"/>
</dbReference>
<evidence type="ECO:0008006" key="5">
    <source>
        <dbReference type="Google" id="ProtNLM"/>
    </source>
</evidence>
<name>A0A212IUG2_9BACT</name>
<dbReference type="EMBL" id="FLUP01000001">
    <property type="protein sequence ID" value="SBV90545.1"/>
    <property type="molecule type" value="Genomic_DNA"/>
</dbReference>
<sequence length="619" mass="69311">MPRAILGISAYYHDSAAVLLVDGKIVAAAHEERFSRVKHDSGFPSHAAAYVLREGGLNIADLEAVAFYDKPYLKFERLLETYNGFAPAGLRSFLSAIPVWIKEKLFMRSMLREAIAKLGPGSPKMLFPEHHLSHAASAFYPSPFDRAAILTIDGVGEWATTTIGLGENASIRILKEQQFPHSLGLLYTAFTAYCGFKVNSGEYKLMGLAPYGDGDMELVERLKKAICDSLVDIREDGSLLLNMEYFDYATGLRMYKRDKWEKLLGIPPRDAESEIGQEYMALALAIQQVTEDIVLKLARTARELTGCDNLVMAGGVALNCVANGLLIRSGIFKNVWIQPASGDSGGALGAAQAAWHIWGGNERPSPNGIDAMQGSYLGPEFSRNDVLRVARRFDAPYSEYAKLEGLYSTVAQHLADGAVVGWFQGRMEYGPRALGDRSILGDPRRPEMQKKLNLKIKFREGFRPFAPSVLEEYCAEWFDLDAKSPYMLVCAPVAQKHRTQLPENVRELPLYDRLYLQRSTVPAITHVDWSARIQSVSRSTNPRYWGLIDTFRREQGCPMVVNTSFNVRGEPIVCTPLDAYTCFMRTEMDFLVLGDMIFDKRNQPEWLENVDFKSIFTLD</sequence>
<organism evidence="4">
    <name type="scientific">uncultured Desulfovibrio sp</name>
    <dbReference type="NCBI Taxonomy" id="167968"/>
    <lineage>
        <taxon>Bacteria</taxon>
        <taxon>Pseudomonadati</taxon>
        <taxon>Thermodesulfobacteriota</taxon>
        <taxon>Desulfovibrionia</taxon>
        <taxon>Desulfovibrionales</taxon>
        <taxon>Desulfovibrionaceae</taxon>
        <taxon>Desulfovibrio</taxon>
        <taxon>environmental samples</taxon>
    </lineage>
</organism>
<dbReference type="PANTHER" id="PTHR34847">
    <property type="entry name" value="NODULATION PROTEIN U"/>
    <property type="match status" value="1"/>
</dbReference>
<dbReference type="RefSeq" id="WP_227119481.1">
    <property type="nucleotide sequence ID" value="NZ_LT598928.1"/>
</dbReference>
<dbReference type="InterPro" id="IPR031730">
    <property type="entry name" value="Carbam_trans_C"/>
</dbReference>
<dbReference type="PANTHER" id="PTHR34847:SF1">
    <property type="entry name" value="NODULATION PROTEIN U"/>
    <property type="match status" value="1"/>
</dbReference>
<dbReference type="Gene3D" id="3.90.870.20">
    <property type="entry name" value="Carbamoyltransferase, C-terminal domain"/>
    <property type="match status" value="1"/>
</dbReference>
<evidence type="ECO:0000313" key="4">
    <source>
        <dbReference type="EMBL" id="SBV90545.1"/>
    </source>
</evidence>
<evidence type="ECO:0000256" key="1">
    <source>
        <dbReference type="ARBA" id="ARBA00006129"/>
    </source>
</evidence>
<dbReference type="Gene3D" id="3.30.420.40">
    <property type="match status" value="2"/>
</dbReference>
<comment type="similarity">
    <text evidence="1">Belongs to the NodU/CmcH family.</text>
</comment>
<reference evidence="4" key="1">
    <citation type="submission" date="2016-04" db="EMBL/GenBank/DDBJ databases">
        <authorList>
            <person name="Evans L.H."/>
            <person name="Alamgir A."/>
            <person name="Owens N."/>
            <person name="Weber N.D."/>
            <person name="Virtaneva K."/>
            <person name="Barbian K."/>
            <person name="Babar A."/>
            <person name="Rosenke K."/>
        </authorList>
    </citation>
    <scope>NUCLEOTIDE SEQUENCE</scope>
    <source>
        <strain evidence="4">92-2</strain>
    </source>
</reference>
<protein>
    <recommendedName>
        <fullName evidence="5">Carbamoyltransferase</fullName>
    </recommendedName>
</protein>
<gene>
    <name evidence="4" type="ORF">KM92DES2_10013</name>
</gene>
<dbReference type="InterPro" id="IPR043129">
    <property type="entry name" value="ATPase_NBD"/>
</dbReference>
<dbReference type="Pfam" id="PF16861">
    <property type="entry name" value="Carbam_trans_C"/>
    <property type="match status" value="1"/>
</dbReference>
<feature type="domain" description="Carbamoyltransferase C-terminal" evidence="3">
    <location>
        <begin position="411"/>
        <end position="600"/>
    </location>
</feature>
<evidence type="ECO:0000259" key="3">
    <source>
        <dbReference type="Pfam" id="PF16861"/>
    </source>
</evidence>
<feature type="domain" description="Carbamoyltransferase" evidence="2">
    <location>
        <begin position="5"/>
        <end position="351"/>
    </location>
</feature>
<dbReference type="CDD" id="cd24098">
    <property type="entry name" value="ASKHA_NBD_TobZ_N"/>
    <property type="match status" value="1"/>
</dbReference>
<dbReference type="Pfam" id="PF02543">
    <property type="entry name" value="Carbam_trans_N"/>
    <property type="match status" value="1"/>
</dbReference>
<proteinExistence type="inferred from homology"/>
<accession>A0A212IUG2</accession>
<dbReference type="SUPFAM" id="SSF53067">
    <property type="entry name" value="Actin-like ATPase domain"/>
    <property type="match status" value="1"/>
</dbReference>
<dbReference type="InterPro" id="IPR051338">
    <property type="entry name" value="NodU/CmcH_Carbamoyltrnsfr"/>
</dbReference>
<dbReference type="GO" id="GO:0003824">
    <property type="term" value="F:catalytic activity"/>
    <property type="evidence" value="ECO:0007669"/>
    <property type="project" value="InterPro"/>
</dbReference>